<accession>A0A377DWQ5</accession>
<dbReference type="PANTHER" id="PTHR43501:SF1">
    <property type="entry name" value="CYTOSOL NON-SPECIFIC DIPEPTIDASE"/>
    <property type="match status" value="1"/>
</dbReference>
<keyword evidence="2" id="KW-0645">Protease</keyword>
<organism evidence="2 3">
    <name type="scientific">Escherichia coli</name>
    <dbReference type="NCBI Taxonomy" id="562"/>
    <lineage>
        <taxon>Bacteria</taxon>
        <taxon>Pseudomonadati</taxon>
        <taxon>Pseudomonadota</taxon>
        <taxon>Gammaproteobacteria</taxon>
        <taxon>Enterobacterales</taxon>
        <taxon>Enterobacteriaceae</taxon>
        <taxon>Escherichia</taxon>
    </lineage>
</organism>
<reference evidence="2 3" key="1">
    <citation type="submission" date="2018-06" db="EMBL/GenBank/DDBJ databases">
        <authorList>
            <consortium name="Pathogen Informatics"/>
            <person name="Doyle S."/>
        </authorList>
    </citation>
    <scope>NUCLEOTIDE SEQUENCE [LARGE SCALE GENOMIC DNA]</scope>
    <source>
        <strain evidence="2 3">NCTC8500</strain>
    </source>
</reference>
<dbReference type="AlphaFoldDB" id="A0A377DWQ5"/>
<dbReference type="InterPro" id="IPR001160">
    <property type="entry name" value="Peptidase_M20C"/>
</dbReference>
<dbReference type="Pfam" id="PF07687">
    <property type="entry name" value="M20_dimer"/>
    <property type="match status" value="1"/>
</dbReference>
<dbReference type="Proteomes" id="UP000254429">
    <property type="component" value="Unassembled WGS sequence"/>
</dbReference>
<keyword evidence="2" id="KW-0224">Dipeptidase</keyword>
<dbReference type="GO" id="GO:0070573">
    <property type="term" value="F:metallodipeptidase activity"/>
    <property type="evidence" value="ECO:0007669"/>
    <property type="project" value="TreeGrafter"/>
</dbReference>
<dbReference type="EC" id="3.4.13.18" evidence="2"/>
<dbReference type="PANTHER" id="PTHR43501">
    <property type="entry name" value="CYTOSOL NON-SPECIFIC DIPEPTIDASE"/>
    <property type="match status" value="1"/>
</dbReference>
<dbReference type="InterPro" id="IPR011650">
    <property type="entry name" value="Peptidase_M20_dimer"/>
</dbReference>
<keyword evidence="2" id="KW-0378">Hydrolase</keyword>
<proteinExistence type="predicted"/>
<name>A0A377DWQ5_ECOLX</name>
<protein>
    <submittedName>
        <fullName evidence="2">Aminoacyl-histidine dipeptidase</fullName>
        <ecNumber evidence="2">3.4.13.18</ecNumber>
    </submittedName>
</protein>
<dbReference type="GO" id="GO:0006508">
    <property type="term" value="P:proteolysis"/>
    <property type="evidence" value="ECO:0007669"/>
    <property type="project" value="InterPro"/>
</dbReference>
<feature type="domain" description="Peptidase M20 dimerisation" evidence="1">
    <location>
        <begin position="2"/>
        <end position="62"/>
    </location>
</feature>
<dbReference type="EMBL" id="UGFG01000001">
    <property type="protein sequence ID" value="STM40554.1"/>
    <property type="molecule type" value="Genomic_DNA"/>
</dbReference>
<gene>
    <name evidence="2" type="primary">pepD_2</name>
    <name evidence="2" type="ORF">NCTC8500_04408</name>
</gene>
<sequence length="77" mass="8513">MRFLAGHAEELDLRLIDFNGGTLRNAIPREAFATIAVAADKVDVLKSLVNTYQEILKKRAGRKREKSGLVAGLCSER</sequence>
<evidence type="ECO:0000313" key="2">
    <source>
        <dbReference type="EMBL" id="STM40554.1"/>
    </source>
</evidence>
<evidence type="ECO:0000259" key="1">
    <source>
        <dbReference type="Pfam" id="PF07687"/>
    </source>
</evidence>
<dbReference type="GO" id="GO:0005829">
    <property type="term" value="C:cytosol"/>
    <property type="evidence" value="ECO:0007669"/>
    <property type="project" value="TreeGrafter"/>
</dbReference>
<evidence type="ECO:0000313" key="3">
    <source>
        <dbReference type="Proteomes" id="UP000254429"/>
    </source>
</evidence>